<sequence>MAALAFACRALRTLAAQAVGFCQLYDEAFSNDAQLQSARASLAANSEELSRARQTAAASLGVIRVLRLKALRARLGGE</sequence>
<name>A0ABW9AVM7_9BURK</name>
<evidence type="ECO:0000256" key="1">
    <source>
        <dbReference type="SAM" id="SignalP"/>
    </source>
</evidence>
<reference evidence="2 3" key="1">
    <citation type="journal article" date="2024" name="Chem. Sci.">
        <title>Discovery of megapolipeptins by genome mining of a Burkholderiales bacteria collection.</title>
        <authorList>
            <person name="Paulo B.S."/>
            <person name="Recchia M.J.J."/>
            <person name="Lee S."/>
            <person name="Fergusson C.H."/>
            <person name="Romanowski S.B."/>
            <person name="Hernandez A."/>
            <person name="Krull N."/>
            <person name="Liu D.Y."/>
            <person name="Cavanagh H."/>
            <person name="Bos A."/>
            <person name="Gray C.A."/>
            <person name="Murphy B.T."/>
            <person name="Linington R.G."/>
            <person name="Eustaquio A.S."/>
        </authorList>
    </citation>
    <scope>NUCLEOTIDE SEQUENCE [LARGE SCALE GENOMIC DNA]</scope>
    <source>
        <strain evidence="2 3">RL17-350-BIC-A</strain>
    </source>
</reference>
<evidence type="ECO:0000313" key="3">
    <source>
        <dbReference type="Proteomes" id="UP001629230"/>
    </source>
</evidence>
<accession>A0ABW9AVM7</accession>
<dbReference type="RefSeq" id="WP_408179428.1">
    <property type="nucleotide sequence ID" value="NZ_JAQQEZ010000021.1"/>
</dbReference>
<dbReference type="Proteomes" id="UP001629230">
    <property type="component" value="Unassembled WGS sequence"/>
</dbReference>
<gene>
    <name evidence="2" type="ORF">PQR57_26675</name>
</gene>
<proteinExistence type="predicted"/>
<feature type="chain" id="PRO_5045499465" evidence="1">
    <location>
        <begin position="19"/>
        <end position="78"/>
    </location>
</feature>
<keyword evidence="1" id="KW-0732">Signal</keyword>
<comment type="caution">
    <text evidence="2">The sequence shown here is derived from an EMBL/GenBank/DDBJ whole genome shotgun (WGS) entry which is preliminary data.</text>
</comment>
<feature type="signal peptide" evidence="1">
    <location>
        <begin position="1"/>
        <end position="18"/>
    </location>
</feature>
<dbReference type="EMBL" id="JAQQEZ010000021">
    <property type="protein sequence ID" value="MFM0004600.1"/>
    <property type="molecule type" value="Genomic_DNA"/>
</dbReference>
<keyword evidence="3" id="KW-1185">Reference proteome</keyword>
<protein>
    <submittedName>
        <fullName evidence="2">Uncharacterized protein</fullName>
    </submittedName>
</protein>
<organism evidence="2 3">
    <name type="scientific">Paraburkholderia dipogonis</name>
    <dbReference type="NCBI Taxonomy" id="1211383"/>
    <lineage>
        <taxon>Bacteria</taxon>
        <taxon>Pseudomonadati</taxon>
        <taxon>Pseudomonadota</taxon>
        <taxon>Betaproteobacteria</taxon>
        <taxon>Burkholderiales</taxon>
        <taxon>Burkholderiaceae</taxon>
        <taxon>Paraburkholderia</taxon>
    </lineage>
</organism>
<evidence type="ECO:0000313" key="2">
    <source>
        <dbReference type="EMBL" id="MFM0004600.1"/>
    </source>
</evidence>